<sequence>MIGPLPESHGSKTRVKVPRTKSDTSHDLASNLSGHEHRRKVASVEKSIVDTSKCKTVPSLGNSNIDILADDVEESHLSRYKEARRSSSNSCDRLFSTTKEDSASHSMSTKTDNYHSLPSKVNGAVILGSKRSTVFEVDAKAGKILRSYGAADFHNASTTAVWSGDKDRERFSTVVGANNNELADPGKLNLPEFLLQIVRTDYLFYNLWVLASLDAEGEYASDVDSGLDFAMPYACPDSKLREVYRQRKNFLFEPINFERLSDVSSYQENGMLPMPVSHLMLPSQPKSEKFLPGHNGNMMLPRPVPNSLQPEISFYDSNDNNAVVLPQPHMEIVAPRDLGEHYTSIFSCWSFATRNENSWEANKKLSLLGCLCGYLPD</sequence>
<proteinExistence type="predicted"/>
<dbReference type="AlphaFoldDB" id="A0A9D4WW67"/>
<evidence type="ECO:0000313" key="2">
    <source>
        <dbReference type="EMBL" id="KAI5410218.1"/>
    </source>
</evidence>
<gene>
    <name evidence="2" type="ORF">KIW84_055634</name>
</gene>
<dbReference type="EMBL" id="JAMSHJ010000005">
    <property type="protein sequence ID" value="KAI5410218.1"/>
    <property type="molecule type" value="Genomic_DNA"/>
</dbReference>
<evidence type="ECO:0000256" key="1">
    <source>
        <dbReference type="SAM" id="MobiDB-lite"/>
    </source>
</evidence>
<keyword evidence="3" id="KW-1185">Reference proteome</keyword>
<reference evidence="2 3" key="1">
    <citation type="journal article" date="2022" name="Nat. Genet.">
        <title>Improved pea reference genome and pan-genome highlight genomic features and evolutionary characteristics.</title>
        <authorList>
            <person name="Yang T."/>
            <person name="Liu R."/>
            <person name="Luo Y."/>
            <person name="Hu S."/>
            <person name="Wang D."/>
            <person name="Wang C."/>
            <person name="Pandey M.K."/>
            <person name="Ge S."/>
            <person name="Xu Q."/>
            <person name="Li N."/>
            <person name="Li G."/>
            <person name="Huang Y."/>
            <person name="Saxena R.K."/>
            <person name="Ji Y."/>
            <person name="Li M."/>
            <person name="Yan X."/>
            <person name="He Y."/>
            <person name="Liu Y."/>
            <person name="Wang X."/>
            <person name="Xiang C."/>
            <person name="Varshney R.K."/>
            <person name="Ding H."/>
            <person name="Gao S."/>
            <person name="Zong X."/>
        </authorList>
    </citation>
    <scope>NUCLEOTIDE SEQUENCE [LARGE SCALE GENOMIC DNA]</scope>
    <source>
        <strain evidence="2 3">cv. Zhongwan 6</strain>
    </source>
</reference>
<evidence type="ECO:0000313" key="3">
    <source>
        <dbReference type="Proteomes" id="UP001058974"/>
    </source>
</evidence>
<accession>A0A9D4WW67</accession>
<feature type="region of interest" description="Disordered" evidence="1">
    <location>
        <begin position="88"/>
        <end position="114"/>
    </location>
</feature>
<dbReference type="Proteomes" id="UP001058974">
    <property type="component" value="Chromosome 5"/>
</dbReference>
<name>A0A9D4WW67_PEA</name>
<feature type="compositionally biased region" description="Polar residues" evidence="1">
    <location>
        <begin position="104"/>
        <end position="114"/>
    </location>
</feature>
<feature type="region of interest" description="Disordered" evidence="1">
    <location>
        <begin position="1"/>
        <end position="40"/>
    </location>
</feature>
<dbReference type="Gramene" id="Psat05G0563400-T1">
    <property type="protein sequence ID" value="KAI5410218.1"/>
    <property type="gene ID" value="KIW84_055634"/>
</dbReference>
<comment type="caution">
    <text evidence="2">The sequence shown here is derived from an EMBL/GenBank/DDBJ whole genome shotgun (WGS) entry which is preliminary data.</text>
</comment>
<protein>
    <submittedName>
        <fullName evidence="2">Uncharacterized protein</fullName>
    </submittedName>
</protein>
<feature type="compositionally biased region" description="Polar residues" evidence="1">
    <location>
        <begin position="88"/>
        <end position="97"/>
    </location>
</feature>
<organism evidence="2 3">
    <name type="scientific">Pisum sativum</name>
    <name type="common">Garden pea</name>
    <name type="synonym">Lathyrus oleraceus</name>
    <dbReference type="NCBI Taxonomy" id="3888"/>
    <lineage>
        <taxon>Eukaryota</taxon>
        <taxon>Viridiplantae</taxon>
        <taxon>Streptophyta</taxon>
        <taxon>Embryophyta</taxon>
        <taxon>Tracheophyta</taxon>
        <taxon>Spermatophyta</taxon>
        <taxon>Magnoliopsida</taxon>
        <taxon>eudicotyledons</taxon>
        <taxon>Gunneridae</taxon>
        <taxon>Pentapetalae</taxon>
        <taxon>rosids</taxon>
        <taxon>fabids</taxon>
        <taxon>Fabales</taxon>
        <taxon>Fabaceae</taxon>
        <taxon>Papilionoideae</taxon>
        <taxon>50 kb inversion clade</taxon>
        <taxon>NPAAA clade</taxon>
        <taxon>Hologalegina</taxon>
        <taxon>IRL clade</taxon>
        <taxon>Fabeae</taxon>
        <taxon>Lathyrus</taxon>
    </lineage>
</organism>